<evidence type="ECO:0000313" key="1">
    <source>
        <dbReference type="EMBL" id="MPM57071.1"/>
    </source>
</evidence>
<dbReference type="AlphaFoldDB" id="A0A645AXP4"/>
<sequence length="189" mass="20902">MNPDGNGWVESAARYLRRANFSFLDGHVENRGDWGYICRWTSWSGYLAATARTTLAGNVAKIQNRNTFAAVLVAAVDERPLAASNRILILHLTDVKNSGMKFADAEMSVPEHYGTLPQLMRRGETEITLAAQPGMKLYACDFDGSRIFELPVVEKMPGKIQFTARNVTEKGAVAVYELVKEQGNTNSQS</sequence>
<organism evidence="1">
    <name type="scientific">bioreactor metagenome</name>
    <dbReference type="NCBI Taxonomy" id="1076179"/>
    <lineage>
        <taxon>unclassified sequences</taxon>
        <taxon>metagenomes</taxon>
        <taxon>ecological metagenomes</taxon>
    </lineage>
</organism>
<dbReference type="EMBL" id="VSSQ01016077">
    <property type="protein sequence ID" value="MPM57071.1"/>
    <property type="molecule type" value="Genomic_DNA"/>
</dbReference>
<proteinExistence type="predicted"/>
<gene>
    <name evidence="1" type="ORF">SDC9_103889</name>
</gene>
<comment type="caution">
    <text evidence="1">The sequence shown here is derived from an EMBL/GenBank/DDBJ whole genome shotgun (WGS) entry which is preliminary data.</text>
</comment>
<name>A0A645AXP4_9ZZZZ</name>
<accession>A0A645AXP4</accession>
<protein>
    <submittedName>
        <fullName evidence="1">Uncharacterized protein</fullName>
    </submittedName>
</protein>
<reference evidence="1" key="1">
    <citation type="submission" date="2019-08" db="EMBL/GenBank/DDBJ databases">
        <authorList>
            <person name="Kucharzyk K."/>
            <person name="Murdoch R.W."/>
            <person name="Higgins S."/>
            <person name="Loffler F."/>
        </authorList>
    </citation>
    <scope>NUCLEOTIDE SEQUENCE</scope>
</reference>